<protein>
    <submittedName>
        <fullName evidence="3">Uncharacterized protein</fullName>
    </submittedName>
</protein>
<dbReference type="InterPro" id="IPR027413">
    <property type="entry name" value="GROEL-like_equatorial_sf"/>
</dbReference>
<reference evidence="3 4" key="1">
    <citation type="submission" date="2014-04" db="EMBL/GenBank/DDBJ databases">
        <authorList>
            <consortium name="DOE Joint Genome Institute"/>
            <person name="Kuo A."/>
            <person name="Kohler A."/>
            <person name="Costa M.D."/>
            <person name="Nagy L.G."/>
            <person name="Floudas D."/>
            <person name="Copeland A."/>
            <person name="Barry K.W."/>
            <person name="Cichocki N."/>
            <person name="Veneault-Fourrey C."/>
            <person name="LaButti K."/>
            <person name="Lindquist E.A."/>
            <person name="Lipzen A."/>
            <person name="Lundell T."/>
            <person name="Morin E."/>
            <person name="Murat C."/>
            <person name="Sun H."/>
            <person name="Tunlid A."/>
            <person name="Henrissat B."/>
            <person name="Grigoriev I.V."/>
            <person name="Hibbett D.S."/>
            <person name="Martin F."/>
            <person name="Nordberg H.P."/>
            <person name="Cantor M.N."/>
            <person name="Hua S.X."/>
        </authorList>
    </citation>
    <scope>NUCLEOTIDE SEQUENCE [LARGE SCALE GENOMIC DNA]</scope>
    <source>
        <strain evidence="3 4">Marx 270</strain>
    </source>
</reference>
<organism evidence="3 4">
    <name type="scientific">Pisolithus tinctorius Marx 270</name>
    <dbReference type="NCBI Taxonomy" id="870435"/>
    <lineage>
        <taxon>Eukaryota</taxon>
        <taxon>Fungi</taxon>
        <taxon>Dikarya</taxon>
        <taxon>Basidiomycota</taxon>
        <taxon>Agaricomycotina</taxon>
        <taxon>Agaricomycetes</taxon>
        <taxon>Agaricomycetidae</taxon>
        <taxon>Boletales</taxon>
        <taxon>Sclerodermatineae</taxon>
        <taxon>Pisolithaceae</taxon>
        <taxon>Pisolithus</taxon>
    </lineage>
</organism>
<evidence type="ECO:0000313" key="3">
    <source>
        <dbReference type="EMBL" id="KIN92828.1"/>
    </source>
</evidence>
<dbReference type="AlphaFoldDB" id="A0A0C3NBA2"/>
<dbReference type="InterPro" id="IPR027410">
    <property type="entry name" value="TCP-1-like_intermed_sf"/>
</dbReference>
<dbReference type="Gene3D" id="1.10.560.10">
    <property type="entry name" value="GroEL-like equatorial domain"/>
    <property type="match status" value="1"/>
</dbReference>
<dbReference type="InterPro" id="IPR001844">
    <property type="entry name" value="Cpn60/GroEL"/>
</dbReference>
<evidence type="ECO:0000313" key="4">
    <source>
        <dbReference type="Proteomes" id="UP000054217"/>
    </source>
</evidence>
<sequence>MPPAFFFQVPCAYKDIDGEALTACILNKLRDQPQVAAVKVPRFGDNRKFILGDLTILTGGMIFTDELDVKLEKSSPDLLDLSGSITITKEDTVVFNGEGSKDAIQAHCEQIRTLLADPSTSEYDKTKLQERFAKLSEGAAVIKAGDGTDVDVGEKKDRYDYPLNAERAAVEEGILPGSGAASLKASL</sequence>
<dbReference type="SUPFAM" id="SSF52029">
    <property type="entry name" value="GroEL apical domain-like"/>
    <property type="match status" value="1"/>
</dbReference>
<accession>A0A0C3NBA2</accession>
<dbReference type="STRING" id="870435.A0A0C3NBA2"/>
<comment type="similarity">
    <text evidence="1">Belongs to the chaperonin (HSP60) family.</text>
</comment>
<feature type="non-terminal residue" evidence="3">
    <location>
        <position position="187"/>
    </location>
</feature>
<dbReference type="OrthoDB" id="1733909at2759"/>
<dbReference type="FunFam" id="3.50.7.10:FF:000001">
    <property type="entry name" value="60 kDa chaperonin"/>
    <property type="match status" value="1"/>
</dbReference>
<keyword evidence="4" id="KW-1185">Reference proteome</keyword>
<dbReference type="Gene3D" id="3.50.7.10">
    <property type="entry name" value="GroEL"/>
    <property type="match status" value="1"/>
</dbReference>
<dbReference type="PANTHER" id="PTHR45633">
    <property type="entry name" value="60 KDA HEAT SHOCK PROTEIN, MITOCHONDRIAL"/>
    <property type="match status" value="1"/>
</dbReference>
<name>A0A0C3NBA2_PISTI</name>
<reference evidence="4" key="2">
    <citation type="submission" date="2015-01" db="EMBL/GenBank/DDBJ databases">
        <title>Evolutionary Origins and Diversification of the Mycorrhizal Mutualists.</title>
        <authorList>
            <consortium name="DOE Joint Genome Institute"/>
            <consortium name="Mycorrhizal Genomics Consortium"/>
            <person name="Kohler A."/>
            <person name="Kuo A."/>
            <person name="Nagy L.G."/>
            <person name="Floudas D."/>
            <person name="Copeland A."/>
            <person name="Barry K.W."/>
            <person name="Cichocki N."/>
            <person name="Veneault-Fourrey C."/>
            <person name="LaButti K."/>
            <person name="Lindquist E.A."/>
            <person name="Lipzen A."/>
            <person name="Lundell T."/>
            <person name="Morin E."/>
            <person name="Murat C."/>
            <person name="Riley R."/>
            <person name="Ohm R."/>
            <person name="Sun H."/>
            <person name="Tunlid A."/>
            <person name="Henrissat B."/>
            <person name="Grigoriev I.V."/>
            <person name="Hibbett D.S."/>
            <person name="Martin F."/>
        </authorList>
    </citation>
    <scope>NUCLEOTIDE SEQUENCE [LARGE SCALE GENOMIC DNA]</scope>
    <source>
        <strain evidence="4">Marx 270</strain>
    </source>
</reference>
<dbReference type="Gene3D" id="3.30.260.10">
    <property type="entry name" value="TCP-1-like chaperonin intermediate domain"/>
    <property type="match status" value="1"/>
</dbReference>
<dbReference type="EMBL" id="KN832346">
    <property type="protein sequence ID" value="KIN92828.1"/>
    <property type="molecule type" value="Genomic_DNA"/>
</dbReference>
<evidence type="ECO:0000256" key="1">
    <source>
        <dbReference type="ARBA" id="ARBA00006607"/>
    </source>
</evidence>
<proteinExistence type="inferred from homology"/>
<keyword evidence="2" id="KW-0143">Chaperone</keyword>
<dbReference type="HOGENOM" id="CLU_016503_1_2_1"/>
<dbReference type="Proteomes" id="UP000054217">
    <property type="component" value="Unassembled WGS sequence"/>
</dbReference>
<dbReference type="PRINTS" id="PR00298">
    <property type="entry name" value="CHAPERONIN60"/>
</dbReference>
<dbReference type="InterPro" id="IPR027409">
    <property type="entry name" value="GroEL-like_apical_dom_sf"/>
</dbReference>
<evidence type="ECO:0000256" key="2">
    <source>
        <dbReference type="ARBA" id="ARBA00023186"/>
    </source>
</evidence>
<dbReference type="GO" id="GO:0140662">
    <property type="term" value="F:ATP-dependent protein folding chaperone"/>
    <property type="evidence" value="ECO:0007669"/>
    <property type="project" value="InterPro"/>
</dbReference>
<dbReference type="InParanoid" id="A0A0C3NBA2"/>
<gene>
    <name evidence="3" type="ORF">M404DRAFT_172511</name>
</gene>
<dbReference type="GO" id="GO:0042026">
    <property type="term" value="P:protein refolding"/>
    <property type="evidence" value="ECO:0007669"/>
    <property type="project" value="InterPro"/>
</dbReference>